<keyword evidence="7" id="KW-0032">Aminotransferase</keyword>
<keyword evidence="3" id="KW-0805">Transcription regulation</keyword>
<name>A0ABU7RJA6_9BACT</name>
<dbReference type="InterPro" id="IPR004839">
    <property type="entry name" value="Aminotransferase_I/II_large"/>
</dbReference>
<keyword evidence="2" id="KW-0663">Pyridoxal phosphate</keyword>
<dbReference type="PANTHER" id="PTHR46577:SF2">
    <property type="entry name" value="TRANSCRIPTIONAL REGULATORY PROTEIN"/>
    <property type="match status" value="1"/>
</dbReference>
<feature type="domain" description="HTH gntR-type" evidence="6">
    <location>
        <begin position="3"/>
        <end position="71"/>
    </location>
</feature>
<dbReference type="EMBL" id="JAZGLY010000008">
    <property type="protein sequence ID" value="MEE6188075.1"/>
    <property type="molecule type" value="Genomic_DNA"/>
</dbReference>
<evidence type="ECO:0000259" key="6">
    <source>
        <dbReference type="PROSITE" id="PS50949"/>
    </source>
</evidence>
<gene>
    <name evidence="7" type="ORF">V2H41_12410</name>
</gene>
<dbReference type="Gene3D" id="1.10.10.10">
    <property type="entry name" value="Winged helix-like DNA-binding domain superfamily/Winged helix DNA-binding domain"/>
    <property type="match status" value="1"/>
</dbReference>
<dbReference type="InterPro" id="IPR000524">
    <property type="entry name" value="Tscrpt_reg_HTH_GntR"/>
</dbReference>
<dbReference type="RefSeq" id="WP_330975477.1">
    <property type="nucleotide sequence ID" value="NZ_JAZGLY010000008.1"/>
</dbReference>
<dbReference type="InterPro" id="IPR036388">
    <property type="entry name" value="WH-like_DNA-bd_sf"/>
</dbReference>
<dbReference type="InterPro" id="IPR036390">
    <property type="entry name" value="WH_DNA-bd_sf"/>
</dbReference>
<keyword evidence="5" id="KW-0804">Transcription</keyword>
<dbReference type="Gene3D" id="3.40.640.10">
    <property type="entry name" value="Type I PLP-dependent aspartate aminotransferase-like (Major domain)"/>
    <property type="match status" value="1"/>
</dbReference>
<dbReference type="CDD" id="cd00609">
    <property type="entry name" value="AAT_like"/>
    <property type="match status" value="1"/>
</dbReference>
<dbReference type="CDD" id="cd07377">
    <property type="entry name" value="WHTH_GntR"/>
    <property type="match status" value="1"/>
</dbReference>
<dbReference type="SUPFAM" id="SSF53383">
    <property type="entry name" value="PLP-dependent transferases"/>
    <property type="match status" value="1"/>
</dbReference>
<dbReference type="InterPro" id="IPR015424">
    <property type="entry name" value="PyrdxlP-dep_Trfase"/>
</dbReference>
<dbReference type="Proteomes" id="UP001357452">
    <property type="component" value="Unassembled WGS sequence"/>
</dbReference>
<evidence type="ECO:0000256" key="3">
    <source>
        <dbReference type="ARBA" id="ARBA00023015"/>
    </source>
</evidence>
<accession>A0ABU7RJA6</accession>
<dbReference type="GO" id="GO:0008483">
    <property type="term" value="F:transaminase activity"/>
    <property type="evidence" value="ECO:0007669"/>
    <property type="project" value="UniProtKB-KW"/>
</dbReference>
<evidence type="ECO:0000313" key="7">
    <source>
        <dbReference type="EMBL" id="MEE6188075.1"/>
    </source>
</evidence>
<evidence type="ECO:0000313" key="8">
    <source>
        <dbReference type="Proteomes" id="UP001357452"/>
    </source>
</evidence>
<dbReference type="PANTHER" id="PTHR46577">
    <property type="entry name" value="HTH-TYPE TRANSCRIPTIONAL REGULATORY PROTEIN GABR"/>
    <property type="match status" value="1"/>
</dbReference>
<dbReference type="SUPFAM" id="SSF46785">
    <property type="entry name" value="Winged helix' DNA-binding domain"/>
    <property type="match status" value="1"/>
</dbReference>
<evidence type="ECO:0000256" key="1">
    <source>
        <dbReference type="ARBA" id="ARBA00005384"/>
    </source>
</evidence>
<evidence type="ECO:0000256" key="2">
    <source>
        <dbReference type="ARBA" id="ARBA00022898"/>
    </source>
</evidence>
<reference evidence="7 8" key="1">
    <citation type="submission" date="2024-01" db="EMBL/GenBank/DDBJ databases">
        <title>Niabella digestum sp. nov., isolated from waste digestion system.</title>
        <authorList>
            <person name="Zhang L."/>
        </authorList>
    </citation>
    <scope>NUCLEOTIDE SEQUENCE [LARGE SCALE GENOMIC DNA]</scope>
    <source>
        <strain evidence="7 8">A18</strain>
    </source>
</reference>
<keyword evidence="4" id="KW-0238">DNA-binding</keyword>
<proteinExistence type="inferred from homology"/>
<dbReference type="SMART" id="SM00345">
    <property type="entry name" value="HTH_GNTR"/>
    <property type="match status" value="1"/>
</dbReference>
<organism evidence="7 8">
    <name type="scientific">Niabella digestorum</name>
    <dbReference type="NCBI Taxonomy" id="3117701"/>
    <lineage>
        <taxon>Bacteria</taxon>
        <taxon>Pseudomonadati</taxon>
        <taxon>Bacteroidota</taxon>
        <taxon>Chitinophagia</taxon>
        <taxon>Chitinophagales</taxon>
        <taxon>Chitinophagaceae</taxon>
        <taxon>Niabella</taxon>
    </lineage>
</organism>
<keyword evidence="8" id="KW-1185">Reference proteome</keyword>
<dbReference type="Pfam" id="PF00155">
    <property type="entry name" value="Aminotran_1_2"/>
    <property type="match status" value="1"/>
</dbReference>
<dbReference type="PROSITE" id="PS50949">
    <property type="entry name" value="HTH_GNTR"/>
    <property type="match status" value="1"/>
</dbReference>
<dbReference type="InterPro" id="IPR015422">
    <property type="entry name" value="PyrdxlP-dep_Trfase_small"/>
</dbReference>
<dbReference type="Pfam" id="PF00392">
    <property type="entry name" value="GntR"/>
    <property type="match status" value="1"/>
</dbReference>
<keyword evidence="7" id="KW-0808">Transferase</keyword>
<dbReference type="InterPro" id="IPR051446">
    <property type="entry name" value="HTH_trans_reg/aminotransferase"/>
</dbReference>
<evidence type="ECO:0000256" key="4">
    <source>
        <dbReference type="ARBA" id="ARBA00023125"/>
    </source>
</evidence>
<sequence length="470" mass="52949">MKELLYRKVATTLAEKIKNGTLQTGDKMPSLRVLHKEYGVSLNTVIQAYWELEAQGLITSRPQSGFYVSYEPSRLSVPSVSRPSGPSEVDATEKLIAKVYARISDESITRFSLGVPENELLPIARLNKELMHAMRSLKGGGTEYEEIQGSLELRKNIAWLTYTWNGRMHEDDIVTTAGTMNALSFALMTVTKKGDTIAVESPVYFGILQLAKSLGLHVLELPTHPVTGVEIEALKKVLKKIKACVLVSNFNNPLGSCMPEDHKKAVVEMLATQGIPLIEDDLYGDLYFGSSRPKPCKAFDEEGWVLWCSSVSKTLAPGYRVGWIAPGRFKEKIIHQKFTHSVSSTTITQQAIAHFLEKGRYEHHLRKLRAELHANSLQFIRTVSEYFPEDTKVSRPQGGFMLWIELGKNINTEELYDIAIRQKISIGPGRMFSLQNQFNNCLRLSYGQRWSEQIEEKLKRLGKLAKGLMK</sequence>
<dbReference type="InterPro" id="IPR015421">
    <property type="entry name" value="PyrdxlP-dep_Trfase_major"/>
</dbReference>
<evidence type="ECO:0000256" key="5">
    <source>
        <dbReference type="ARBA" id="ARBA00023163"/>
    </source>
</evidence>
<dbReference type="Gene3D" id="3.90.1150.10">
    <property type="entry name" value="Aspartate Aminotransferase, domain 1"/>
    <property type="match status" value="1"/>
</dbReference>
<protein>
    <submittedName>
        <fullName evidence="7">PLP-dependent aminotransferase family protein</fullName>
    </submittedName>
</protein>
<comment type="caution">
    <text evidence="7">The sequence shown here is derived from an EMBL/GenBank/DDBJ whole genome shotgun (WGS) entry which is preliminary data.</text>
</comment>
<comment type="similarity">
    <text evidence="1">In the C-terminal section; belongs to the class-I pyridoxal-phosphate-dependent aminotransferase family.</text>
</comment>